<dbReference type="AlphaFoldDB" id="A0A397V6S5"/>
<proteinExistence type="predicted"/>
<evidence type="ECO:0000313" key="3">
    <source>
        <dbReference type="Proteomes" id="UP000266673"/>
    </source>
</evidence>
<accession>A0A397V6S5</accession>
<comment type="caution">
    <text evidence="2">The sequence shown here is derived from an EMBL/GenBank/DDBJ whole genome shotgun (WGS) entry which is preliminary data.</text>
</comment>
<evidence type="ECO:0000313" key="2">
    <source>
        <dbReference type="EMBL" id="RIB15643.1"/>
    </source>
</evidence>
<dbReference type="OrthoDB" id="9970274at2759"/>
<protein>
    <submittedName>
        <fullName evidence="2">Uncharacterized protein</fullName>
    </submittedName>
</protein>
<feature type="compositionally biased region" description="Polar residues" evidence="1">
    <location>
        <begin position="8"/>
        <end position="28"/>
    </location>
</feature>
<reference evidence="2 3" key="1">
    <citation type="submission" date="2018-06" db="EMBL/GenBank/DDBJ databases">
        <title>Comparative genomics reveals the genomic features of Rhizophagus irregularis, R. cerebriforme, R. diaphanum and Gigaspora rosea, and their symbiotic lifestyle signature.</title>
        <authorList>
            <person name="Morin E."/>
            <person name="San Clemente H."/>
            <person name="Chen E.C.H."/>
            <person name="De La Providencia I."/>
            <person name="Hainaut M."/>
            <person name="Kuo A."/>
            <person name="Kohler A."/>
            <person name="Murat C."/>
            <person name="Tang N."/>
            <person name="Roy S."/>
            <person name="Loubradou J."/>
            <person name="Henrissat B."/>
            <person name="Grigoriev I.V."/>
            <person name="Corradi N."/>
            <person name="Roux C."/>
            <person name="Martin F.M."/>
        </authorList>
    </citation>
    <scope>NUCLEOTIDE SEQUENCE [LARGE SCALE GENOMIC DNA]</scope>
    <source>
        <strain evidence="2 3">DAOM 194757</strain>
    </source>
</reference>
<dbReference type="Proteomes" id="UP000266673">
    <property type="component" value="Unassembled WGS sequence"/>
</dbReference>
<keyword evidence="3" id="KW-1185">Reference proteome</keyword>
<dbReference type="EMBL" id="QKWP01000730">
    <property type="protein sequence ID" value="RIB15643.1"/>
    <property type="molecule type" value="Genomic_DNA"/>
</dbReference>
<organism evidence="2 3">
    <name type="scientific">Gigaspora rosea</name>
    <dbReference type="NCBI Taxonomy" id="44941"/>
    <lineage>
        <taxon>Eukaryota</taxon>
        <taxon>Fungi</taxon>
        <taxon>Fungi incertae sedis</taxon>
        <taxon>Mucoromycota</taxon>
        <taxon>Glomeromycotina</taxon>
        <taxon>Glomeromycetes</taxon>
        <taxon>Diversisporales</taxon>
        <taxon>Gigasporaceae</taxon>
        <taxon>Gigaspora</taxon>
    </lineage>
</organism>
<feature type="region of interest" description="Disordered" evidence="1">
    <location>
        <begin position="1"/>
        <end position="30"/>
    </location>
</feature>
<name>A0A397V6S5_9GLOM</name>
<sequence>MIEDVATSKVQETNNSESKNDEQQVTVSEHSEWKRLYKRLSKYINFLANERDAVGLDNGLYPWKILETSLSEFGKVAILEVVMWFDVSIISSCGKIIMSF</sequence>
<gene>
    <name evidence="2" type="ORF">C2G38_1566114</name>
</gene>
<evidence type="ECO:0000256" key="1">
    <source>
        <dbReference type="SAM" id="MobiDB-lite"/>
    </source>
</evidence>